<feature type="signal peptide" evidence="4">
    <location>
        <begin position="1"/>
        <end position="19"/>
    </location>
</feature>
<evidence type="ECO:0000256" key="1">
    <source>
        <dbReference type="ARBA" id="ARBA00004442"/>
    </source>
</evidence>
<dbReference type="Pfam" id="PF14905">
    <property type="entry name" value="OMP_b-brl_3"/>
    <property type="match status" value="1"/>
</dbReference>
<name>A0ABT4PJI3_9BACT</name>
<evidence type="ECO:0000256" key="4">
    <source>
        <dbReference type="SAM" id="SignalP"/>
    </source>
</evidence>
<keyword evidence="2" id="KW-0472">Membrane</keyword>
<dbReference type="SUPFAM" id="SSF56935">
    <property type="entry name" value="Porins"/>
    <property type="match status" value="1"/>
</dbReference>
<comment type="caution">
    <text evidence="6">The sequence shown here is derived from an EMBL/GenBank/DDBJ whole genome shotgun (WGS) entry which is preliminary data.</text>
</comment>
<organism evidence="6 7">
    <name type="scientific">Phocaeicola acetigenes</name>
    <dbReference type="NCBI Taxonomy" id="3016083"/>
    <lineage>
        <taxon>Bacteria</taxon>
        <taxon>Pseudomonadati</taxon>
        <taxon>Bacteroidota</taxon>
        <taxon>Bacteroidia</taxon>
        <taxon>Bacteroidales</taxon>
        <taxon>Bacteroidaceae</taxon>
        <taxon>Phocaeicola</taxon>
    </lineage>
</organism>
<dbReference type="InterPro" id="IPR008969">
    <property type="entry name" value="CarboxyPept-like_regulatory"/>
</dbReference>
<dbReference type="EMBL" id="JAPZVM010000010">
    <property type="protein sequence ID" value="MCZ8373219.1"/>
    <property type="molecule type" value="Genomic_DNA"/>
</dbReference>
<dbReference type="Proteomes" id="UP001141933">
    <property type="component" value="Unassembled WGS sequence"/>
</dbReference>
<feature type="chain" id="PRO_5046547540" evidence="4">
    <location>
        <begin position="20"/>
        <end position="772"/>
    </location>
</feature>
<keyword evidence="3" id="KW-0998">Cell outer membrane</keyword>
<gene>
    <name evidence="6" type="ORF">O6P32_10960</name>
</gene>
<dbReference type="Pfam" id="PF13620">
    <property type="entry name" value="CarboxypepD_reg"/>
    <property type="match status" value="1"/>
</dbReference>
<dbReference type="SUPFAM" id="SSF49464">
    <property type="entry name" value="Carboxypeptidase regulatory domain-like"/>
    <property type="match status" value="1"/>
</dbReference>
<evidence type="ECO:0000256" key="2">
    <source>
        <dbReference type="ARBA" id="ARBA00023136"/>
    </source>
</evidence>
<proteinExistence type="predicted"/>
<evidence type="ECO:0000259" key="5">
    <source>
        <dbReference type="Pfam" id="PF14905"/>
    </source>
</evidence>
<dbReference type="RefSeq" id="WP_269878545.1">
    <property type="nucleotide sequence ID" value="NZ_JAPZVM010000010.1"/>
</dbReference>
<dbReference type="InterPro" id="IPR036942">
    <property type="entry name" value="Beta-barrel_TonB_sf"/>
</dbReference>
<reference evidence="6" key="1">
    <citation type="submission" date="2022-12" db="EMBL/GenBank/DDBJ databases">
        <title>Phocaeicola acetigenes sp. nov., isolated feces from a healthy human.</title>
        <authorList>
            <person name="Do H."/>
            <person name="Ha Y.B."/>
            <person name="Kim J.-S."/>
            <person name="Suh M.K."/>
            <person name="Kim H.S."/>
            <person name="Lee J.-S."/>
        </authorList>
    </citation>
    <scope>NUCLEOTIDE SEQUENCE</scope>
    <source>
        <strain evidence="6">KGMB11183</strain>
    </source>
</reference>
<dbReference type="Gene3D" id="2.170.130.10">
    <property type="entry name" value="TonB-dependent receptor, plug domain"/>
    <property type="match status" value="1"/>
</dbReference>
<dbReference type="InterPro" id="IPR037066">
    <property type="entry name" value="Plug_dom_sf"/>
</dbReference>
<evidence type="ECO:0000256" key="3">
    <source>
        <dbReference type="ARBA" id="ARBA00023237"/>
    </source>
</evidence>
<protein>
    <submittedName>
        <fullName evidence="6">Outer membrane beta-barrel protein</fullName>
    </submittedName>
</protein>
<sequence length="772" mass="87350">MKILFLMVGIALAFLPLQAQEVRGKLLDENDRPLPYANVVLLTRQDSAFVAGTVTDEEGAFAFDALSIGGNLLKVSSVGYQTVYRMCEKGNGTGNLLIAMQPDAVQLQETVVTARRPTYRMKGNSLVTSVSNSLLSTLGSAGEVLAHVPFVQAKDDGYTVFGKGTPLIYLNGRQVRDLTELDRLDAKDIQSVEVITNPGAEYDVTVKSVIKIKTVKPKGEGVGANVWANAGQSKYHFSHAERVDLNYRKGGLDVFGGAYYSHSGTHLDQSNRTHVESENLWEQTSDMILAGTRQYLTANGGFNYMINENHSFGGKYQFSRNPNSKPTISSNYEIYRDGDWFDRSSYDQRWSNQSDDHRLNVYYVGTAGKLNIDFNADYYKGGEHNTQYNQEQNEVQDDRVVTTDNRVNSDLYAAKLVLSHLLGSGELKGGAEYSHTERSDWYLNPEGYLPDSDTRNQEEKVAAFAEYAFSVGKVQMVAGLRYEHVVSDYFDKGVRIDEQSRTYDNLLPNVSLSFPVRNTQWSLSYTAKTRRPAYYELRSNLQYDDRFTYEGGNPLLKPETIHDVTLMGNYRWIQFMASYIYRKDAIEGTSFIYEKDPSVSIFTNINYDRKEELNLSLILSPKFGFYEPTLSLMYQQQFFRVEAMGEYRNLNNPMGVFSLDNNFRFGKGWTANVMGVYSTRGESSVIVLKPNGYVDLSVNKSLLDDRLNLRLKAADLFNSREESYLIYAPHMWFDKTAKLNLRSVSLTVQYRFNASKSKYKGTGAANDELNRL</sequence>
<keyword evidence="7" id="KW-1185">Reference proteome</keyword>
<feature type="domain" description="Outer membrane protein beta-barrel" evidence="5">
    <location>
        <begin position="369"/>
        <end position="750"/>
    </location>
</feature>
<comment type="subcellular location">
    <subcellularLocation>
        <location evidence="1">Cell outer membrane</location>
    </subcellularLocation>
</comment>
<keyword evidence="4" id="KW-0732">Signal</keyword>
<dbReference type="InterPro" id="IPR041700">
    <property type="entry name" value="OMP_b-brl_3"/>
</dbReference>
<evidence type="ECO:0000313" key="6">
    <source>
        <dbReference type="EMBL" id="MCZ8373219.1"/>
    </source>
</evidence>
<evidence type="ECO:0000313" key="7">
    <source>
        <dbReference type="Proteomes" id="UP001141933"/>
    </source>
</evidence>
<dbReference type="Gene3D" id="2.40.170.20">
    <property type="entry name" value="TonB-dependent receptor, beta-barrel domain"/>
    <property type="match status" value="1"/>
</dbReference>
<accession>A0ABT4PJI3</accession>